<dbReference type="AlphaFoldDB" id="X1P688"/>
<feature type="non-terminal residue" evidence="1">
    <location>
        <position position="230"/>
    </location>
</feature>
<name>X1P688_9ZZZZ</name>
<accession>X1P688</accession>
<feature type="non-terminal residue" evidence="1">
    <location>
        <position position="1"/>
    </location>
</feature>
<gene>
    <name evidence="1" type="ORF">S06H3_56343</name>
</gene>
<reference evidence="1" key="1">
    <citation type="journal article" date="2014" name="Front. Microbiol.">
        <title>High frequency of phylogenetically diverse reductive dehalogenase-homologous genes in deep subseafloor sedimentary metagenomes.</title>
        <authorList>
            <person name="Kawai M."/>
            <person name="Futagami T."/>
            <person name="Toyoda A."/>
            <person name="Takaki Y."/>
            <person name="Nishi S."/>
            <person name="Hori S."/>
            <person name="Arai W."/>
            <person name="Tsubouchi T."/>
            <person name="Morono Y."/>
            <person name="Uchiyama I."/>
            <person name="Ito T."/>
            <person name="Fujiyama A."/>
            <person name="Inagaki F."/>
            <person name="Takami H."/>
        </authorList>
    </citation>
    <scope>NUCLEOTIDE SEQUENCE</scope>
    <source>
        <strain evidence="1">Expedition CK06-06</strain>
    </source>
</reference>
<sequence>IDRNGEIKKADYGVINVFTQYLVDHYGKEILIDSLPISKKGISSLEYALAKNGFEESFSQIFTDWTIVSLLNDCLLGPKYCYLNENLKELRIVSSLIFLPISQDSAHFLTYVTKNWSGNWYKIIGGKGNLKVEFKGAPEVNFKVPYMVQGADKDFSINFLELDINQKGTLYVSDFGEEFISLILLPSIQTKYSGFDGEEPFYQFSFSISFVEEIEEGEEELIKKLLAQIE</sequence>
<evidence type="ECO:0000313" key="1">
    <source>
        <dbReference type="EMBL" id="GAI51837.1"/>
    </source>
</evidence>
<proteinExistence type="predicted"/>
<dbReference type="EMBL" id="BARV01036235">
    <property type="protein sequence ID" value="GAI51837.1"/>
    <property type="molecule type" value="Genomic_DNA"/>
</dbReference>
<protein>
    <submittedName>
        <fullName evidence="1">Uncharacterized protein</fullName>
    </submittedName>
</protein>
<organism evidence="1">
    <name type="scientific">marine sediment metagenome</name>
    <dbReference type="NCBI Taxonomy" id="412755"/>
    <lineage>
        <taxon>unclassified sequences</taxon>
        <taxon>metagenomes</taxon>
        <taxon>ecological metagenomes</taxon>
    </lineage>
</organism>
<comment type="caution">
    <text evidence="1">The sequence shown here is derived from an EMBL/GenBank/DDBJ whole genome shotgun (WGS) entry which is preliminary data.</text>
</comment>